<protein>
    <recommendedName>
        <fullName evidence="1">C2H2-type domain-containing protein</fullName>
    </recommendedName>
</protein>
<proteinExistence type="predicted"/>
<dbReference type="InterPro" id="IPR013087">
    <property type="entry name" value="Znf_C2H2_type"/>
</dbReference>
<dbReference type="SMART" id="SM00355">
    <property type="entry name" value="ZnF_C2H2"/>
    <property type="match status" value="4"/>
</dbReference>
<feature type="non-terminal residue" evidence="2">
    <location>
        <position position="1"/>
    </location>
</feature>
<sequence>SHLKSMSATISQNSRKRKADDCDPYEKYTLFRHCNGQHYNCTTCSFATDDSPEFYNHMTSVHDTVPFGYPRFGCPIDGCAFAASTLEPFVDHRNRSHHEVKNGYWGVTSRLNMPDSLQCPCCSTALFRNAFLFQAHTIACHGRDYKWSFKFSCEQCSRHFPSSLRLIEHFKDELLCMGNCVLTYERRVKIESMTSNPAAVPFANKLSVRYEDDIDME</sequence>
<keyword evidence="3" id="KW-1185">Reference proteome</keyword>
<feature type="domain" description="C2H2-type" evidence="1">
    <location>
        <begin position="72"/>
        <end position="97"/>
    </location>
</feature>
<evidence type="ECO:0000313" key="3">
    <source>
        <dbReference type="Proteomes" id="UP001432027"/>
    </source>
</evidence>
<evidence type="ECO:0000259" key="1">
    <source>
        <dbReference type="SMART" id="SM00355"/>
    </source>
</evidence>
<evidence type="ECO:0000313" key="2">
    <source>
        <dbReference type="EMBL" id="GMT06713.1"/>
    </source>
</evidence>
<organism evidence="2 3">
    <name type="scientific">Pristionchus entomophagus</name>
    <dbReference type="NCBI Taxonomy" id="358040"/>
    <lineage>
        <taxon>Eukaryota</taxon>
        <taxon>Metazoa</taxon>
        <taxon>Ecdysozoa</taxon>
        <taxon>Nematoda</taxon>
        <taxon>Chromadorea</taxon>
        <taxon>Rhabditida</taxon>
        <taxon>Rhabditina</taxon>
        <taxon>Diplogasteromorpha</taxon>
        <taxon>Diplogasteroidea</taxon>
        <taxon>Neodiplogasteridae</taxon>
        <taxon>Pristionchus</taxon>
    </lineage>
</organism>
<dbReference type="EMBL" id="BTSX01000006">
    <property type="protein sequence ID" value="GMT06713.1"/>
    <property type="molecule type" value="Genomic_DNA"/>
</dbReference>
<feature type="domain" description="C2H2-type" evidence="1">
    <location>
        <begin position="117"/>
        <end position="141"/>
    </location>
</feature>
<name>A0AAV5UK87_9BILA</name>
<gene>
    <name evidence="2" type="ORF">PENTCL1PPCAC_28887</name>
</gene>
<feature type="domain" description="C2H2-type" evidence="1">
    <location>
        <begin position="39"/>
        <end position="62"/>
    </location>
</feature>
<dbReference type="Gene3D" id="3.30.160.60">
    <property type="entry name" value="Classic Zinc Finger"/>
    <property type="match status" value="1"/>
</dbReference>
<comment type="caution">
    <text evidence="2">The sequence shown here is derived from an EMBL/GenBank/DDBJ whole genome shotgun (WGS) entry which is preliminary data.</text>
</comment>
<reference evidence="2" key="1">
    <citation type="submission" date="2023-10" db="EMBL/GenBank/DDBJ databases">
        <title>Genome assembly of Pristionchus species.</title>
        <authorList>
            <person name="Yoshida K."/>
            <person name="Sommer R.J."/>
        </authorList>
    </citation>
    <scope>NUCLEOTIDE SEQUENCE</scope>
    <source>
        <strain evidence="2">RS0144</strain>
    </source>
</reference>
<feature type="domain" description="C2H2-type" evidence="1">
    <location>
        <begin position="151"/>
        <end position="171"/>
    </location>
</feature>
<dbReference type="AlphaFoldDB" id="A0AAV5UK87"/>
<dbReference type="Proteomes" id="UP001432027">
    <property type="component" value="Unassembled WGS sequence"/>
</dbReference>
<accession>A0AAV5UK87</accession>